<dbReference type="EMBL" id="QPHM01000001">
    <property type="protein sequence ID" value="RCU48481.1"/>
    <property type="molecule type" value="Genomic_DNA"/>
</dbReference>
<name>A0A368NGF0_9EURY</name>
<keyword evidence="3" id="KW-1185">Reference proteome</keyword>
<sequence length="340" mass="39310">MAPSTPRSNNPYGEEEPYADALLRGVELAVEDVFDDPGRNITRTEQEKLCYFAIKEFDIPVTYSWYLAGAYTKVAGEPDNAPGRMTSNTAGIHRDEGEGDRVRQYRDYFASEVFFDNYDLREVWYTGKFDFLRDFYRECAPDEYTDLYLVSTDIREYLETLDRTIEQETTNHSLSDFGGGSQEGVLSESDEKEFRLLISDLHLELSQIGELSEIVDLVTRGTDVMEQVFAQLTTLESISNDQNVVLQDLAPYFYYCIWRYPALFISTQTAEGPNRHHLVEEHVDRFTNFHEELLSRRSRLGERCAGVDLYPRAGYHSQRVDEEQMAHLHEMAREVLEGTE</sequence>
<feature type="domain" description="DUF8098" evidence="1">
    <location>
        <begin position="15"/>
        <end position="324"/>
    </location>
</feature>
<accession>A0A368NGF0</accession>
<dbReference type="AlphaFoldDB" id="A0A368NGF0"/>
<evidence type="ECO:0000259" key="1">
    <source>
        <dbReference type="Pfam" id="PF26400"/>
    </source>
</evidence>
<protein>
    <recommendedName>
        <fullName evidence="1">DUF8098 domain-containing protein</fullName>
    </recommendedName>
</protein>
<evidence type="ECO:0000313" key="3">
    <source>
        <dbReference type="Proteomes" id="UP000252189"/>
    </source>
</evidence>
<dbReference type="RefSeq" id="WP_114450113.1">
    <property type="nucleotide sequence ID" value="NZ_QPHM01000001.1"/>
</dbReference>
<comment type="caution">
    <text evidence="2">The sequence shown here is derived from an EMBL/GenBank/DDBJ whole genome shotgun (WGS) entry which is preliminary data.</text>
</comment>
<dbReference type="Proteomes" id="UP000252189">
    <property type="component" value="Unassembled WGS sequence"/>
</dbReference>
<organism evidence="2 3">
    <name type="scientific">Haloplanus salinus</name>
    <dbReference type="NCBI Taxonomy" id="1126245"/>
    <lineage>
        <taxon>Archaea</taxon>
        <taxon>Methanobacteriati</taxon>
        <taxon>Methanobacteriota</taxon>
        <taxon>Stenosarchaea group</taxon>
        <taxon>Halobacteria</taxon>
        <taxon>Halobacteriales</taxon>
        <taxon>Haloferacaceae</taxon>
        <taxon>Haloplanus</taxon>
    </lineage>
</organism>
<reference evidence="2 3" key="1">
    <citation type="submission" date="2018-07" db="EMBL/GenBank/DDBJ databases">
        <title>Genome sequences of Haloplanus salinus JCM 18368T.</title>
        <authorList>
            <person name="Kim Y.B."/>
            <person name="Roh S.W."/>
        </authorList>
    </citation>
    <scope>NUCLEOTIDE SEQUENCE [LARGE SCALE GENOMIC DNA]</scope>
    <source>
        <strain evidence="2 3">JCM 18368</strain>
    </source>
</reference>
<dbReference type="Pfam" id="PF26400">
    <property type="entry name" value="DUF8098"/>
    <property type="match status" value="1"/>
</dbReference>
<evidence type="ECO:0000313" key="2">
    <source>
        <dbReference type="EMBL" id="RCU48481.1"/>
    </source>
</evidence>
<dbReference type="InterPro" id="IPR058411">
    <property type="entry name" value="DUF8098"/>
</dbReference>
<proteinExistence type="predicted"/>
<gene>
    <name evidence="2" type="ORF">DU504_14930</name>
</gene>